<feature type="compositionally biased region" description="Basic residues" evidence="2">
    <location>
        <begin position="26"/>
        <end position="43"/>
    </location>
</feature>
<evidence type="ECO:0000256" key="1">
    <source>
        <dbReference type="PROSITE-ProRule" id="PRU00047"/>
    </source>
</evidence>
<evidence type="ECO:0000313" key="5">
    <source>
        <dbReference type="Proteomes" id="UP001633002"/>
    </source>
</evidence>
<dbReference type="AlphaFoldDB" id="A0ABD3G8C6"/>
<accession>A0ABD3G8C6</accession>
<keyword evidence="5" id="KW-1185">Reference proteome</keyword>
<dbReference type="GO" id="GO:0008270">
    <property type="term" value="F:zinc ion binding"/>
    <property type="evidence" value="ECO:0007669"/>
    <property type="project" value="UniProtKB-KW"/>
</dbReference>
<feature type="region of interest" description="Disordered" evidence="2">
    <location>
        <begin position="247"/>
        <end position="266"/>
    </location>
</feature>
<protein>
    <recommendedName>
        <fullName evidence="3">CCHC-type domain-containing protein</fullName>
    </recommendedName>
</protein>
<dbReference type="EMBL" id="JBJQOH010000008">
    <property type="protein sequence ID" value="KAL3675218.1"/>
    <property type="molecule type" value="Genomic_DNA"/>
</dbReference>
<gene>
    <name evidence="4" type="ORF">R1sor_025166</name>
</gene>
<feature type="compositionally biased region" description="Acidic residues" evidence="2">
    <location>
        <begin position="253"/>
        <end position="266"/>
    </location>
</feature>
<reference evidence="4 5" key="1">
    <citation type="submission" date="2024-09" db="EMBL/GenBank/DDBJ databases">
        <title>Chromosome-scale assembly of Riccia sorocarpa.</title>
        <authorList>
            <person name="Paukszto L."/>
        </authorList>
    </citation>
    <scope>NUCLEOTIDE SEQUENCE [LARGE SCALE GENOMIC DNA]</scope>
    <source>
        <strain evidence="4">LP-2024</strain>
        <tissue evidence="4">Aerial parts of the thallus</tissue>
    </source>
</reference>
<comment type="caution">
    <text evidence="4">The sequence shown here is derived from an EMBL/GenBank/DDBJ whole genome shotgun (WGS) entry which is preliminary data.</text>
</comment>
<organism evidence="4 5">
    <name type="scientific">Riccia sorocarpa</name>
    <dbReference type="NCBI Taxonomy" id="122646"/>
    <lineage>
        <taxon>Eukaryota</taxon>
        <taxon>Viridiplantae</taxon>
        <taxon>Streptophyta</taxon>
        <taxon>Embryophyta</taxon>
        <taxon>Marchantiophyta</taxon>
        <taxon>Marchantiopsida</taxon>
        <taxon>Marchantiidae</taxon>
        <taxon>Marchantiales</taxon>
        <taxon>Ricciaceae</taxon>
        <taxon>Riccia</taxon>
    </lineage>
</organism>
<dbReference type="PROSITE" id="PS50158">
    <property type="entry name" value="ZF_CCHC"/>
    <property type="match status" value="1"/>
</dbReference>
<feature type="compositionally biased region" description="Low complexity" evidence="2">
    <location>
        <begin position="7"/>
        <end position="21"/>
    </location>
</feature>
<dbReference type="InterPro" id="IPR001878">
    <property type="entry name" value="Znf_CCHC"/>
</dbReference>
<keyword evidence="1" id="KW-0863">Zinc-finger</keyword>
<evidence type="ECO:0000259" key="3">
    <source>
        <dbReference type="PROSITE" id="PS50158"/>
    </source>
</evidence>
<dbReference type="Proteomes" id="UP001633002">
    <property type="component" value="Unassembled WGS sequence"/>
</dbReference>
<feature type="compositionally biased region" description="Basic residues" evidence="2">
    <location>
        <begin position="113"/>
        <end position="132"/>
    </location>
</feature>
<feature type="domain" description="CCHC-type" evidence="3">
    <location>
        <begin position="220"/>
        <end position="235"/>
    </location>
</feature>
<name>A0ABD3G8C6_9MARC</name>
<keyword evidence="1" id="KW-0479">Metal-binding</keyword>
<sequence length="667" mass="76388">MGRNTLDTDMYSDNDSSMSNSESDHRRRRRKDKAKRKKRRSRQKKDVSTDNCSSSSDPDFDIRSSSSNDSDSEDRRRRHRTMSKDKKKRRRQKESFCGNSSSSSDSDCDIRNRSSRSKSKREKSNGRMKKRFTNSSCSSDCRDTESNNSHTDSSTDHEVANRCVALAQELVELRRQLDAEKEIASNPQEPQEEFYWVNEDGDPICSVADYTSLGGVIPLCQYCGQLGHIAPCCPQLFVPEIEVERAEMSDSQSSEEEESSWSSEEEVYYKRNHAPIHSSRSDSELETEGDEIWDIPAQEFENDVSVPTVQELQACETDEKGDGVVGSITQVHQLLQVESEEVATKELSLEVEYSESVSELDDGYTCSAIVAEQSFVQPLATVADSETETESFDSECVNELLLEEMSKSSSQVDASPTSTTSELGESIVDISILSDAEVNAAEEKCRWAQRGDNRLGKKLLYNGTTIEKKWEAEVSFAPRLANWEGRIDTFIFKGVTWNLWRAMRAHGRKVFGLLQFMEELGLSFHRAVVSRVHLTQKEEFLASRLRNHLFRLGYHEGYAANREGGVAEVLIPNFSRKKEAWECSMYYRRREDVQTYLGVDTWCKIEGGGDPPTNNNKETFNSWRMEDRKSSSLRWRARYFGWLYDYCKRLLLDMLRWIGPFRAKESM</sequence>
<proteinExistence type="predicted"/>
<keyword evidence="1" id="KW-0862">Zinc</keyword>
<feature type="region of interest" description="Disordered" evidence="2">
    <location>
        <begin position="1"/>
        <end position="157"/>
    </location>
</feature>
<evidence type="ECO:0000313" key="4">
    <source>
        <dbReference type="EMBL" id="KAL3675218.1"/>
    </source>
</evidence>
<evidence type="ECO:0000256" key="2">
    <source>
        <dbReference type="SAM" id="MobiDB-lite"/>
    </source>
</evidence>
<feature type="compositionally biased region" description="Basic residues" evidence="2">
    <location>
        <begin position="76"/>
        <end position="92"/>
    </location>
</feature>